<evidence type="ECO:0000256" key="3">
    <source>
        <dbReference type="ARBA" id="ARBA00022989"/>
    </source>
</evidence>
<evidence type="ECO:0000256" key="1">
    <source>
        <dbReference type="ARBA" id="ARBA00022475"/>
    </source>
</evidence>
<keyword evidence="4 5" id="KW-0472">Membrane</keyword>
<dbReference type="EMBL" id="AZDA01000093">
    <property type="protein sequence ID" value="KRK34236.1"/>
    <property type="molecule type" value="Genomic_DNA"/>
</dbReference>
<keyword evidence="7" id="KW-1185">Reference proteome</keyword>
<protein>
    <recommendedName>
        <fullName evidence="5">UPF0756 membrane protein FC07_GL000802</fullName>
    </recommendedName>
</protein>
<evidence type="ECO:0000313" key="7">
    <source>
        <dbReference type="Proteomes" id="UP000051461"/>
    </source>
</evidence>
<dbReference type="InterPro" id="IPR007382">
    <property type="entry name" value="UPF0756_TM"/>
</dbReference>
<proteinExistence type="inferred from homology"/>
<accession>A0A0R1GJF9</accession>
<dbReference type="Proteomes" id="UP000051461">
    <property type="component" value="Unassembled WGS sequence"/>
</dbReference>
<dbReference type="GO" id="GO:0005886">
    <property type="term" value="C:plasma membrane"/>
    <property type="evidence" value="ECO:0007669"/>
    <property type="project" value="UniProtKB-SubCell"/>
</dbReference>
<dbReference type="HAMAP" id="MF_01874">
    <property type="entry name" value="UPF0756"/>
    <property type="match status" value="1"/>
</dbReference>
<sequence length="176" mass="18691">MSSGFFCWEYGKLSKLNKRTEVFILESWLFLLIILAVSYFGKNQSLLIATGVVLALKLIPNTAKLLNTIQAKGINWGVTVISVAILVPIATGQIGFRDLLNAFKSPVGYVAVTCGVLVAVLSAKGVGLLSQSPEITVALVFGTIMGVVLLRGIAAGPVIASGMTYVILQLLQPILK</sequence>
<name>A0A0R1GJF9_9LACO</name>
<comment type="subcellular location">
    <subcellularLocation>
        <location evidence="5">Cell membrane</location>
        <topology evidence="5">Multi-pass membrane protein</topology>
    </subcellularLocation>
</comment>
<feature type="transmembrane region" description="Helical" evidence="5">
    <location>
        <begin position="106"/>
        <end position="123"/>
    </location>
</feature>
<dbReference type="STRING" id="1423726.FC07_GL000802"/>
<comment type="caution">
    <text evidence="6">The sequence shown here is derived from an EMBL/GenBank/DDBJ whole genome shotgun (WGS) entry which is preliminary data.</text>
</comment>
<dbReference type="AlphaFoldDB" id="A0A0R1GJF9"/>
<dbReference type="PANTHER" id="PTHR38452:SF1">
    <property type="entry name" value="UPF0756 MEMBRANE PROTEIN YEAL"/>
    <property type="match status" value="1"/>
</dbReference>
<evidence type="ECO:0000256" key="4">
    <source>
        <dbReference type="ARBA" id="ARBA00023136"/>
    </source>
</evidence>
<evidence type="ECO:0000256" key="5">
    <source>
        <dbReference type="HAMAP-Rule" id="MF_01874"/>
    </source>
</evidence>
<feature type="transmembrane region" description="Helical" evidence="5">
    <location>
        <begin position="22"/>
        <end position="40"/>
    </location>
</feature>
<feature type="transmembrane region" description="Helical" evidence="5">
    <location>
        <begin position="46"/>
        <end position="66"/>
    </location>
</feature>
<evidence type="ECO:0000256" key="2">
    <source>
        <dbReference type="ARBA" id="ARBA00022692"/>
    </source>
</evidence>
<dbReference type="PANTHER" id="PTHR38452">
    <property type="entry name" value="UPF0756 MEMBRANE PROTEIN YEAL"/>
    <property type="match status" value="1"/>
</dbReference>
<keyword evidence="2 5" id="KW-0812">Transmembrane</keyword>
<feature type="transmembrane region" description="Helical" evidence="5">
    <location>
        <begin position="73"/>
        <end position="94"/>
    </location>
</feature>
<keyword evidence="1 5" id="KW-1003">Cell membrane</keyword>
<dbReference type="Pfam" id="PF04284">
    <property type="entry name" value="DUF441"/>
    <property type="match status" value="1"/>
</dbReference>
<feature type="transmembrane region" description="Helical" evidence="5">
    <location>
        <begin position="135"/>
        <end position="168"/>
    </location>
</feature>
<comment type="similarity">
    <text evidence="5">Belongs to the UPF0756 family.</text>
</comment>
<keyword evidence="3 5" id="KW-1133">Transmembrane helix</keyword>
<gene>
    <name evidence="6" type="ORF">FC07_GL000802</name>
</gene>
<dbReference type="PATRIC" id="fig|1423726.3.peg.825"/>
<evidence type="ECO:0000313" key="6">
    <source>
        <dbReference type="EMBL" id="KRK34236.1"/>
    </source>
</evidence>
<reference evidence="6 7" key="1">
    <citation type="journal article" date="2015" name="Genome Announc.">
        <title>Expanding the biotechnology potential of lactobacilli through comparative genomics of 213 strains and associated genera.</title>
        <authorList>
            <person name="Sun Z."/>
            <person name="Harris H.M."/>
            <person name="McCann A."/>
            <person name="Guo C."/>
            <person name="Argimon S."/>
            <person name="Zhang W."/>
            <person name="Yang X."/>
            <person name="Jeffery I.B."/>
            <person name="Cooney J.C."/>
            <person name="Kagawa T.F."/>
            <person name="Liu W."/>
            <person name="Song Y."/>
            <person name="Salvetti E."/>
            <person name="Wrobel A."/>
            <person name="Rasinkangas P."/>
            <person name="Parkhill J."/>
            <person name="Rea M.C."/>
            <person name="O'Sullivan O."/>
            <person name="Ritari J."/>
            <person name="Douillard F.P."/>
            <person name="Paul Ross R."/>
            <person name="Yang R."/>
            <person name="Briner A.E."/>
            <person name="Felis G.E."/>
            <person name="de Vos W.M."/>
            <person name="Barrangou R."/>
            <person name="Klaenhammer T.R."/>
            <person name="Caufield P.W."/>
            <person name="Cui Y."/>
            <person name="Zhang H."/>
            <person name="O'Toole P.W."/>
        </authorList>
    </citation>
    <scope>NUCLEOTIDE SEQUENCE [LARGE SCALE GENOMIC DNA]</scope>
    <source>
        <strain evidence="6 7">DSM 20003</strain>
    </source>
</reference>
<organism evidence="6 7">
    <name type="scientific">Loigolactobacillus bifermentans DSM 20003</name>
    <dbReference type="NCBI Taxonomy" id="1423726"/>
    <lineage>
        <taxon>Bacteria</taxon>
        <taxon>Bacillati</taxon>
        <taxon>Bacillota</taxon>
        <taxon>Bacilli</taxon>
        <taxon>Lactobacillales</taxon>
        <taxon>Lactobacillaceae</taxon>
        <taxon>Loigolactobacillus</taxon>
    </lineage>
</organism>